<evidence type="ECO:0000256" key="3">
    <source>
        <dbReference type="ARBA" id="ARBA00022839"/>
    </source>
</evidence>
<dbReference type="NCBIfam" id="NF005927">
    <property type="entry name" value="PRK07942.1"/>
    <property type="match status" value="1"/>
</dbReference>
<keyword evidence="3 5" id="KW-0269">Exonuclease</keyword>
<evidence type="ECO:0000313" key="5">
    <source>
        <dbReference type="EMBL" id="MFC5724416.1"/>
    </source>
</evidence>
<dbReference type="PANTHER" id="PTHR30231">
    <property type="entry name" value="DNA POLYMERASE III SUBUNIT EPSILON"/>
    <property type="match status" value="1"/>
</dbReference>
<evidence type="ECO:0000256" key="1">
    <source>
        <dbReference type="ARBA" id="ARBA00022722"/>
    </source>
</evidence>
<name>A0ABW0Z6H1_9ACTN</name>
<feature type="domain" description="Exonuclease" evidence="4">
    <location>
        <begin position="7"/>
        <end position="188"/>
    </location>
</feature>
<dbReference type="SUPFAM" id="SSF53098">
    <property type="entry name" value="Ribonuclease H-like"/>
    <property type="match status" value="1"/>
</dbReference>
<keyword evidence="1" id="KW-0540">Nuclease</keyword>
<dbReference type="RefSeq" id="WP_390320876.1">
    <property type="nucleotide sequence ID" value="NZ_JBHSPB010000027.1"/>
</dbReference>
<dbReference type="InterPro" id="IPR012337">
    <property type="entry name" value="RNaseH-like_sf"/>
</dbReference>
<dbReference type="CDD" id="cd06127">
    <property type="entry name" value="DEDDh"/>
    <property type="match status" value="1"/>
</dbReference>
<dbReference type="GO" id="GO:0004527">
    <property type="term" value="F:exonuclease activity"/>
    <property type="evidence" value="ECO:0007669"/>
    <property type="project" value="UniProtKB-KW"/>
</dbReference>
<dbReference type="Proteomes" id="UP001596083">
    <property type="component" value="Unassembled WGS sequence"/>
</dbReference>
<comment type="caution">
    <text evidence="5">The sequence shown here is derived from an EMBL/GenBank/DDBJ whole genome shotgun (WGS) entry which is preliminary data.</text>
</comment>
<dbReference type="SMART" id="SM00479">
    <property type="entry name" value="EXOIII"/>
    <property type="match status" value="1"/>
</dbReference>
<gene>
    <name evidence="5" type="ORF">ACFP1Z_30105</name>
</gene>
<proteinExistence type="predicted"/>
<dbReference type="PANTHER" id="PTHR30231:SF4">
    <property type="entry name" value="PROTEIN NEN2"/>
    <property type="match status" value="1"/>
</dbReference>
<dbReference type="EMBL" id="JBHSPB010000027">
    <property type="protein sequence ID" value="MFC5724416.1"/>
    <property type="molecule type" value="Genomic_DNA"/>
</dbReference>
<dbReference type="Pfam" id="PF00929">
    <property type="entry name" value="RNase_T"/>
    <property type="match status" value="1"/>
</dbReference>
<sequence>MPWHGEPLTGFDLETTGTDTETDRVVTAALVRVTPDGQVASKRTWIVDPGVPIPEDAVRIHGISTEYAREHGAPAARAVEEITEALAGVLRSGSPLVVMNARYDLTLLDRECRRHGVPPLSRRLGGAPAPVIDPLVLDKHVDRYRKGRRTLRALCEHYGVRLDVAHEAGADAVAAARAAHRLGERHATIGAVPAADLHELQIRAAAEQAASLQRYLRRTDPAAAVEGAWPLVPARMH</sequence>
<protein>
    <submittedName>
        <fullName evidence="5">Exonuclease domain-containing protein</fullName>
    </submittedName>
</protein>
<dbReference type="Gene3D" id="3.30.420.10">
    <property type="entry name" value="Ribonuclease H-like superfamily/Ribonuclease H"/>
    <property type="match status" value="1"/>
</dbReference>
<keyword evidence="6" id="KW-1185">Reference proteome</keyword>
<evidence type="ECO:0000313" key="6">
    <source>
        <dbReference type="Proteomes" id="UP001596083"/>
    </source>
</evidence>
<organism evidence="5 6">
    <name type="scientific">Streptomyces gamaensis</name>
    <dbReference type="NCBI Taxonomy" id="1763542"/>
    <lineage>
        <taxon>Bacteria</taxon>
        <taxon>Bacillati</taxon>
        <taxon>Actinomycetota</taxon>
        <taxon>Actinomycetes</taxon>
        <taxon>Kitasatosporales</taxon>
        <taxon>Streptomycetaceae</taxon>
        <taxon>Streptomyces</taxon>
    </lineage>
</organism>
<reference evidence="6" key="1">
    <citation type="journal article" date="2019" name="Int. J. Syst. Evol. Microbiol.">
        <title>The Global Catalogue of Microorganisms (GCM) 10K type strain sequencing project: providing services to taxonomists for standard genome sequencing and annotation.</title>
        <authorList>
            <consortium name="The Broad Institute Genomics Platform"/>
            <consortium name="The Broad Institute Genome Sequencing Center for Infectious Disease"/>
            <person name="Wu L."/>
            <person name="Ma J."/>
        </authorList>
    </citation>
    <scope>NUCLEOTIDE SEQUENCE [LARGE SCALE GENOMIC DNA]</scope>
    <source>
        <strain evidence="6">CGMCC 4.7304</strain>
    </source>
</reference>
<accession>A0ABW0Z6H1</accession>
<dbReference type="InterPro" id="IPR013520">
    <property type="entry name" value="Ribonucl_H"/>
</dbReference>
<dbReference type="InterPro" id="IPR036397">
    <property type="entry name" value="RNaseH_sf"/>
</dbReference>
<keyword evidence="2" id="KW-0378">Hydrolase</keyword>
<evidence type="ECO:0000256" key="2">
    <source>
        <dbReference type="ARBA" id="ARBA00022801"/>
    </source>
</evidence>
<evidence type="ECO:0000259" key="4">
    <source>
        <dbReference type="SMART" id="SM00479"/>
    </source>
</evidence>